<evidence type="ECO:0000313" key="2">
    <source>
        <dbReference type="Proteomes" id="UP000289340"/>
    </source>
</evidence>
<name>A0A445IT84_GLYSO</name>
<dbReference type="AlphaFoldDB" id="A0A445IT84"/>
<accession>A0A445IT84</accession>
<comment type="caution">
    <text evidence="1">The sequence shown here is derived from an EMBL/GenBank/DDBJ whole genome shotgun (WGS) entry which is preliminary data.</text>
</comment>
<protein>
    <submittedName>
        <fullName evidence="1">Uncharacterized protein</fullName>
    </submittedName>
</protein>
<dbReference type="PANTHER" id="PTHR33782">
    <property type="entry name" value="OS01G0121600 PROTEIN"/>
    <property type="match status" value="1"/>
</dbReference>
<gene>
    <name evidence="1" type="ORF">D0Y65_028216</name>
</gene>
<proteinExistence type="predicted"/>
<evidence type="ECO:0000313" key="1">
    <source>
        <dbReference type="EMBL" id="RZB89258.1"/>
    </source>
</evidence>
<dbReference type="Proteomes" id="UP000289340">
    <property type="component" value="Chromosome 10"/>
</dbReference>
<organism evidence="1 2">
    <name type="scientific">Glycine soja</name>
    <name type="common">Wild soybean</name>
    <dbReference type="NCBI Taxonomy" id="3848"/>
    <lineage>
        <taxon>Eukaryota</taxon>
        <taxon>Viridiplantae</taxon>
        <taxon>Streptophyta</taxon>
        <taxon>Embryophyta</taxon>
        <taxon>Tracheophyta</taxon>
        <taxon>Spermatophyta</taxon>
        <taxon>Magnoliopsida</taxon>
        <taxon>eudicotyledons</taxon>
        <taxon>Gunneridae</taxon>
        <taxon>Pentapetalae</taxon>
        <taxon>rosids</taxon>
        <taxon>fabids</taxon>
        <taxon>Fabales</taxon>
        <taxon>Fabaceae</taxon>
        <taxon>Papilionoideae</taxon>
        <taxon>50 kb inversion clade</taxon>
        <taxon>NPAAA clade</taxon>
        <taxon>indigoferoid/millettioid clade</taxon>
        <taxon>Phaseoleae</taxon>
        <taxon>Glycine</taxon>
        <taxon>Glycine subgen. Soja</taxon>
    </lineage>
</organism>
<keyword evidence="2" id="KW-1185">Reference proteome</keyword>
<dbReference type="PANTHER" id="PTHR33782:SF27">
    <property type="entry name" value="PROTEIN, PUTATIVE-RELATED"/>
    <property type="match status" value="1"/>
</dbReference>
<reference evidence="1 2" key="1">
    <citation type="submission" date="2018-09" db="EMBL/GenBank/DDBJ databases">
        <title>A high-quality reference genome of wild soybean provides a powerful tool to mine soybean genomes.</title>
        <authorList>
            <person name="Xie M."/>
            <person name="Chung C.Y.L."/>
            <person name="Li M.-W."/>
            <person name="Wong F.-L."/>
            <person name="Chan T.-F."/>
            <person name="Lam H.-M."/>
        </authorList>
    </citation>
    <scope>NUCLEOTIDE SEQUENCE [LARGE SCALE GENOMIC DNA]</scope>
    <source>
        <strain evidence="2">cv. W05</strain>
        <tissue evidence="1">Hypocotyl of etiolated seedlings</tissue>
    </source>
</reference>
<dbReference type="EMBL" id="QZWG01000010">
    <property type="protein sequence ID" value="RZB89258.1"/>
    <property type="molecule type" value="Genomic_DNA"/>
</dbReference>
<sequence length="189" mass="21106">MQATSLCSHMFLSYPLPANLLQRSAPHKLFSDGTTTRRSLIYASKRDPFGHHYDGNLVDENMILLRMRIREIEMVEMKGKATSDWSVWEKKYFAENYGSDVCEAVGLLQRVLMNTRPSFALERIFVAGLQSPSATPSLSLAPTTVAISPITVASLSTIATSHLVTVFDHPSLPLSYTPSSHNHDFPFFN</sequence>